<keyword evidence="4 7" id="KW-0694">RNA-binding</keyword>
<dbReference type="InterPro" id="IPR005716">
    <property type="entry name" value="Ribosomal_uS7_euk/arc"/>
</dbReference>
<sequence length="197" mass="21823">MFNKWDTSEVVVKDLSLVRYINLDTIIIPHTFGRKGQGRFAKANVNIVERLINKIMRSGQGKRKLSGKYVRGRGSCGKKMQAIQIVERAFEIVEKKTKKNPIQVLVDAVENAAPREDITRIKRGGVAYSLAVDVSPIKRLDEALKNIALAGFGNSFNKKVSAEEALAEEIIAAAAGDMKSSALKRKEEVERVARASR</sequence>
<accession>A0A7K4BY81</accession>
<reference evidence="9 10" key="1">
    <citation type="journal article" date="2020" name="Biotechnol. Biofuels">
        <title>New insights from the biogas microbiome by comprehensive genome-resolved metagenomics of nearly 1600 species originating from multiple anaerobic digesters.</title>
        <authorList>
            <person name="Campanaro S."/>
            <person name="Treu L."/>
            <person name="Rodriguez-R L.M."/>
            <person name="Kovalovszki A."/>
            <person name="Ziels R.M."/>
            <person name="Maus I."/>
            <person name="Zhu X."/>
            <person name="Kougias P.G."/>
            <person name="Basile A."/>
            <person name="Luo G."/>
            <person name="Schluter A."/>
            <person name="Konstantinidis K.T."/>
            <person name="Angelidaki I."/>
        </authorList>
    </citation>
    <scope>NUCLEOTIDE SEQUENCE [LARGE SCALE GENOMIC DNA]</scope>
    <source>
        <strain evidence="9">AS22ysBPME_79</strain>
    </source>
</reference>
<dbReference type="GO" id="GO:0019843">
    <property type="term" value="F:rRNA binding"/>
    <property type="evidence" value="ECO:0007669"/>
    <property type="project" value="UniProtKB-UniRule"/>
</dbReference>
<dbReference type="SUPFAM" id="SSF47973">
    <property type="entry name" value="Ribosomal protein S7"/>
    <property type="match status" value="1"/>
</dbReference>
<keyword evidence="5 7" id="KW-0689">Ribosomal protein</keyword>
<feature type="domain" description="Small ribosomal subunit protein uS7" evidence="8">
    <location>
        <begin position="38"/>
        <end position="197"/>
    </location>
</feature>
<evidence type="ECO:0000313" key="9">
    <source>
        <dbReference type="EMBL" id="NMA44197.1"/>
    </source>
</evidence>
<dbReference type="AlphaFoldDB" id="A0A7K4BY81"/>
<keyword evidence="3 7" id="KW-0699">rRNA-binding</keyword>
<proteinExistence type="inferred from homology"/>
<evidence type="ECO:0000313" key="10">
    <source>
        <dbReference type="Proteomes" id="UP000526302"/>
    </source>
</evidence>
<dbReference type="Gene3D" id="1.10.455.10">
    <property type="entry name" value="Ribosomal protein S7 domain"/>
    <property type="match status" value="1"/>
</dbReference>
<dbReference type="InterPro" id="IPR026018">
    <property type="entry name" value="Ribosomal_uS7_arc"/>
</dbReference>
<comment type="subunit">
    <text evidence="2 7">Part of the 30S ribosomal subunit.</text>
</comment>
<dbReference type="InterPro" id="IPR023798">
    <property type="entry name" value="Ribosomal_uS7_dom"/>
</dbReference>
<comment type="caution">
    <text evidence="9">The sequence shown here is derived from an EMBL/GenBank/DDBJ whole genome shotgun (WGS) entry which is preliminary data.</text>
</comment>
<dbReference type="GO" id="GO:0003735">
    <property type="term" value="F:structural constituent of ribosome"/>
    <property type="evidence" value="ECO:0007669"/>
    <property type="project" value="UniProtKB-UniRule"/>
</dbReference>
<dbReference type="Proteomes" id="UP000526302">
    <property type="component" value="Unassembled WGS sequence"/>
</dbReference>
<dbReference type="GO" id="GO:0015935">
    <property type="term" value="C:small ribosomal subunit"/>
    <property type="evidence" value="ECO:0007669"/>
    <property type="project" value="UniProtKB-UniRule"/>
</dbReference>
<evidence type="ECO:0000256" key="6">
    <source>
        <dbReference type="ARBA" id="ARBA00023274"/>
    </source>
</evidence>
<dbReference type="GO" id="GO:0006412">
    <property type="term" value="P:translation"/>
    <property type="evidence" value="ECO:0007669"/>
    <property type="project" value="UniProtKB-UniRule"/>
</dbReference>
<dbReference type="EMBL" id="JAAZKV010000001">
    <property type="protein sequence ID" value="NMA44197.1"/>
    <property type="molecule type" value="Genomic_DNA"/>
</dbReference>
<evidence type="ECO:0000256" key="1">
    <source>
        <dbReference type="ARBA" id="ARBA00007151"/>
    </source>
</evidence>
<dbReference type="NCBIfam" id="TIGR01028">
    <property type="entry name" value="uS7_euk_arch"/>
    <property type="match status" value="1"/>
</dbReference>
<dbReference type="NCBIfam" id="NF003106">
    <property type="entry name" value="PRK04027.1"/>
    <property type="match status" value="1"/>
</dbReference>
<evidence type="ECO:0000256" key="5">
    <source>
        <dbReference type="ARBA" id="ARBA00022980"/>
    </source>
</evidence>
<dbReference type="PIRSF" id="PIRSF002122">
    <property type="entry name" value="RPS7p_RPS7a_RPS5e_RPS7o"/>
    <property type="match status" value="1"/>
</dbReference>
<evidence type="ECO:0000256" key="2">
    <source>
        <dbReference type="ARBA" id="ARBA00011458"/>
    </source>
</evidence>
<evidence type="ECO:0000259" key="8">
    <source>
        <dbReference type="Pfam" id="PF00177"/>
    </source>
</evidence>
<evidence type="ECO:0000256" key="3">
    <source>
        <dbReference type="ARBA" id="ARBA00022730"/>
    </source>
</evidence>
<dbReference type="InterPro" id="IPR036823">
    <property type="entry name" value="Ribosomal_uS7_dom_sf"/>
</dbReference>
<dbReference type="HAMAP" id="MF_00480_A">
    <property type="entry name" value="Ribosomal_uS7_A"/>
    <property type="match status" value="1"/>
</dbReference>
<keyword evidence="6 7" id="KW-0687">Ribonucleoprotein</keyword>
<evidence type="ECO:0000256" key="4">
    <source>
        <dbReference type="ARBA" id="ARBA00022884"/>
    </source>
</evidence>
<organism evidence="9 10">
    <name type="scientific">Candidatus Iainarchaeum sp</name>
    <dbReference type="NCBI Taxonomy" id="3101447"/>
    <lineage>
        <taxon>Archaea</taxon>
        <taxon>Candidatus Iainarchaeota</taxon>
        <taxon>Candidatus Iainarchaeia</taxon>
        <taxon>Candidatus Iainarchaeales</taxon>
        <taxon>Candidatus Iainarchaeaceae</taxon>
        <taxon>Candidatus Iainarchaeum</taxon>
    </lineage>
</organism>
<dbReference type="PANTHER" id="PTHR11205">
    <property type="entry name" value="RIBOSOMAL PROTEIN S7"/>
    <property type="match status" value="1"/>
</dbReference>
<dbReference type="InterPro" id="IPR000235">
    <property type="entry name" value="Ribosomal_uS7"/>
</dbReference>
<comment type="similarity">
    <text evidence="1 7">Belongs to the universal ribosomal protein uS7 family.</text>
</comment>
<protein>
    <recommendedName>
        <fullName evidence="7">Small ribosomal subunit protein uS7</fullName>
    </recommendedName>
</protein>
<evidence type="ECO:0000256" key="7">
    <source>
        <dbReference type="HAMAP-Rule" id="MF_00480"/>
    </source>
</evidence>
<gene>
    <name evidence="7" type="primary">rps7</name>
    <name evidence="9" type="ORF">GX950_00075</name>
</gene>
<dbReference type="Pfam" id="PF00177">
    <property type="entry name" value="Ribosomal_S7"/>
    <property type="match status" value="1"/>
</dbReference>
<comment type="function">
    <text evidence="7">One of the primary rRNA binding proteins, it binds directly to 16S rRNA where it nucleates assembly of the head domain of the 30S subunit. Is located at the subunit interface close to the decoding center.</text>
</comment>
<name>A0A7K4BY81_9ARCH</name>